<accession>A0A8J3E1C3</accession>
<feature type="compositionally biased region" description="Low complexity" evidence="1">
    <location>
        <begin position="56"/>
        <end position="77"/>
    </location>
</feature>
<evidence type="ECO:0008006" key="4">
    <source>
        <dbReference type="Google" id="ProtNLM"/>
    </source>
</evidence>
<dbReference type="EMBL" id="BMJQ01000003">
    <property type="protein sequence ID" value="GGF10653.1"/>
    <property type="molecule type" value="Genomic_DNA"/>
</dbReference>
<proteinExistence type="predicted"/>
<feature type="compositionally biased region" description="Polar residues" evidence="1">
    <location>
        <begin position="12"/>
        <end position="27"/>
    </location>
</feature>
<sequence length="547" mass="58504">MAQTLPGAFDQQGVNIPIQGTPNTTLQPGAAGQGAAQDQGDAQSGQGGSDEGGSGAQAAPGTRARAFGQAAPGAEAALQGVEQRRPAFVFEPNASLQGTFTDNAFLTQNSRKSDWITTPSGGIDVTGKTERSQINGTYSVSGDFYAADSQLNGYRQNLLTVDKFDVVKDAFSVELRGSIDQEDIAQTGQLAATERSGLGNQTQVANATITPKYVNKFGNWAVGTLSYSLNRVAYFNGGNNATPNNLSNSTQQNIAAELASGSIFTQLTWRLGLSDAISRGNDTHLNQQTAEIDSEYRINSMFRVPATVGYDNFAENQSAFSSSSLSGVFWSTGLHLVPGPRTELTLRYGRRYDKPYENGTLTYKILPNMTLTATYDVVVQTQQQSLASSLQGVVVDANGNFVNPIGGLPAAPNQTGNNLVNAVYRARNFQFGVSGSHGLNFFSLNGLFETRDFGGVIGSDRTQGINGTLGRNLSPLTTVTFIGQLEHTIDTGTLQNIGSNVNLLTGLDLDHKLSERTDLAFDVTRRHQYGTTRSDEDAFVIRLSHKF</sequence>
<dbReference type="InterPro" id="IPR017467">
    <property type="entry name" value="CHP03016_PEP-CTERM"/>
</dbReference>
<dbReference type="NCBIfam" id="TIGR03016">
    <property type="entry name" value="pepcterm_hypo_1"/>
    <property type="match status" value="1"/>
</dbReference>
<comment type="caution">
    <text evidence="2">The sequence shown here is derived from an EMBL/GenBank/DDBJ whole genome shotgun (WGS) entry which is preliminary data.</text>
</comment>
<dbReference type="AlphaFoldDB" id="A0A8J3E1C3"/>
<keyword evidence="3" id="KW-1185">Reference proteome</keyword>
<name>A0A8J3E1C3_9PROT</name>
<evidence type="ECO:0000313" key="3">
    <source>
        <dbReference type="Proteomes" id="UP000646365"/>
    </source>
</evidence>
<feature type="compositionally biased region" description="Low complexity" evidence="1">
    <location>
        <begin position="29"/>
        <end position="44"/>
    </location>
</feature>
<feature type="region of interest" description="Disordered" evidence="1">
    <location>
        <begin position="1"/>
        <end position="77"/>
    </location>
</feature>
<evidence type="ECO:0000256" key="1">
    <source>
        <dbReference type="SAM" id="MobiDB-lite"/>
    </source>
</evidence>
<gene>
    <name evidence="2" type="ORF">GCM10011611_15300</name>
</gene>
<reference evidence="2" key="1">
    <citation type="journal article" date="2014" name="Int. J. Syst. Evol. Microbiol.">
        <title>Complete genome sequence of Corynebacterium casei LMG S-19264T (=DSM 44701T), isolated from a smear-ripened cheese.</title>
        <authorList>
            <consortium name="US DOE Joint Genome Institute (JGI-PGF)"/>
            <person name="Walter F."/>
            <person name="Albersmeier A."/>
            <person name="Kalinowski J."/>
            <person name="Ruckert C."/>
        </authorList>
    </citation>
    <scope>NUCLEOTIDE SEQUENCE</scope>
    <source>
        <strain evidence="2">CGMCC 1.15725</strain>
    </source>
</reference>
<evidence type="ECO:0000313" key="2">
    <source>
        <dbReference type="EMBL" id="GGF10653.1"/>
    </source>
</evidence>
<organism evidence="2 3">
    <name type="scientific">Aliidongia dinghuensis</name>
    <dbReference type="NCBI Taxonomy" id="1867774"/>
    <lineage>
        <taxon>Bacteria</taxon>
        <taxon>Pseudomonadati</taxon>
        <taxon>Pseudomonadota</taxon>
        <taxon>Alphaproteobacteria</taxon>
        <taxon>Rhodospirillales</taxon>
        <taxon>Dongiaceae</taxon>
        <taxon>Aliidongia</taxon>
    </lineage>
</organism>
<dbReference type="Proteomes" id="UP000646365">
    <property type="component" value="Unassembled WGS sequence"/>
</dbReference>
<reference evidence="2" key="2">
    <citation type="submission" date="2020-09" db="EMBL/GenBank/DDBJ databases">
        <authorList>
            <person name="Sun Q."/>
            <person name="Zhou Y."/>
        </authorList>
    </citation>
    <scope>NUCLEOTIDE SEQUENCE</scope>
    <source>
        <strain evidence="2">CGMCC 1.15725</strain>
    </source>
</reference>
<feature type="compositionally biased region" description="Gly residues" evidence="1">
    <location>
        <begin position="45"/>
        <end position="55"/>
    </location>
</feature>
<protein>
    <recommendedName>
        <fullName evidence="4">TIGR03016 family PEP-CTERM system-associated outer membrane protein</fullName>
    </recommendedName>
</protein>